<dbReference type="PANTHER" id="PTHR13061:SF29">
    <property type="entry name" value="GAMMA CARBONIC ANHYDRASE-LIKE 1, MITOCHONDRIAL-RELATED"/>
    <property type="match status" value="1"/>
</dbReference>
<dbReference type="CDD" id="cd04645">
    <property type="entry name" value="LbH_gamma_CA_like"/>
    <property type="match status" value="1"/>
</dbReference>
<dbReference type="EMBL" id="BMJQ01000010">
    <property type="protein sequence ID" value="GGF28244.1"/>
    <property type="molecule type" value="Genomic_DNA"/>
</dbReference>
<reference evidence="1" key="2">
    <citation type="submission" date="2020-09" db="EMBL/GenBank/DDBJ databases">
        <authorList>
            <person name="Sun Q."/>
            <person name="Zhou Y."/>
        </authorList>
    </citation>
    <scope>NUCLEOTIDE SEQUENCE</scope>
    <source>
        <strain evidence="1">CGMCC 1.15725</strain>
    </source>
</reference>
<evidence type="ECO:0000313" key="1">
    <source>
        <dbReference type="EMBL" id="GGF28244.1"/>
    </source>
</evidence>
<dbReference type="AlphaFoldDB" id="A0A8J2YWJ9"/>
<dbReference type="RefSeq" id="WP_189048615.1">
    <property type="nucleotide sequence ID" value="NZ_BMJQ01000010.1"/>
</dbReference>
<gene>
    <name evidence="1" type="ORF">GCM10011611_37840</name>
</gene>
<dbReference type="Proteomes" id="UP000646365">
    <property type="component" value="Unassembled WGS sequence"/>
</dbReference>
<dbReference type="InterPro" id="IPR011004">
    <property type="entry name" value="Trimer_LpxA-like_sf"/>
</dbReference>
<dbReference type="SUPFAM" id="SSF51161">
    <property type="entry name" value="Trimeric LpxA-like enzymes"/>
    <property type="match status" value="1"/>
</dbReference>
<dbReference type="Gene3D" id="2.160.10.10">
    <property type="entry name" value="Hexapeptide repeat proteins"/>
    <property type="match status" value="1"/>
</dbReference>
<evidence type="ECO:0000313" key="2">
    <source>
        <dbReference type="Proteomes" id="UP000646365"/>
    </source>
</evidence>
<dbReference type="PANTHER" id="PTHR13061">
    <property type="entry name" value="DYNACTIN SUBUNIT P25"/>
    <property type="match status" value="1"/>
</dbReference>
<accession>A0A8J2YWJ9</accession>
<dbReference type="Pfam" id="PF00132">
    <property type="entry name" value="Hexapep"/>
    <property type="match status" value="1"/>
</dbReference>
<protein>
    <submittedName>
        <fullName evidence="1">Gamma carbonic anhydrase family protein</fullName>
    </submittedName>
</protein>
<dbReference type="InterPro" id="IPR050484">
    <property type="entry name" value="Transf_Hexapept/Carb_Anhydrase"/>
</dbReference>
<sequence>MPGLLLPFEGIRPTIAPDAFIAPNATIIGNTVIGAGSSIWFGCVLRGDVHEIRVGARVNIQDGTVVHVSRARTGTYIGDDVSIGHMALIHGCVLEDQAFVGMNATVMDECVVESLGFVAAGALVTPGKRVRRGELWAGRPAKMLRELTEEDYAMMAGTARSYASLAQQYRSEIG</sequence>
<dbReference type="InterPro" id="IPR047324">
    <property type="entry name" value="LbH_gamma_CA-like"/>
</dbReference>
<comment type="caution">
    <text evidence="1">The sequence shown here is derived from an EMBL/GenBank/DDBJ whole genome shotgun (WGS) entry which is preliminary data.</text>
</comment>
<proteinExistence type="predicted"/>
<keyword evidence="2" id="KW-1185">Reference proteome</keyword>
<organism evidence="1 2">
    <name type="scientific">Aliidongia dinghuensis</name>
    <dbReference type="NCBI Taxonomy" id="1867774"/>
    <lineage>
        <taxon>Bacteria</taxon>
        <taxon>Pseudomonadati</taxon>
        <taxon>Pseudomonadota</taxon>
        <taxon>Alphaproteobacteria</taxon>
        <taxon>Rhodospirillales</taxon>
        <taxon>Dongiaceae</taxon>
        <taxon>Aliidongia</taxon>
    </lineage>
</organism>
<name>A0A8J2YWJ9_9PROT</name>
<reference evidence="1" key="1">
    <citation type="journal article" date="2014" name="Int. J. Syst. Evol. Microbiol.">
        <title>Complete genome sequence of Corynebacterium casei LMG S-19264T (=DSM 44701T), isolated from a smear-ripened cheese.</title>
        <authorList>
            <consortium name="US DOE Joint Genome Institute (JGI-PGF)"/>
            <person name="Walter F."/>
            <person name="Albersmeier A."/>
            <person name="Kalinowski J."/>
            <person name="Ruckert C."/>
        </authorList>
    </citation>
    <scope>NUCLEOTIDE SEQUENCE</scope>
    <source>
        <strain evidence="1">CGMCC 1.15725</strain>
    </source>
</reference>
<dbReference type="InterPro" id="IPR001451">
    <property type="entry name" value="Hexapep"/>
</dbReference>